<evidence type="ECO:0000313" key="2">
    <source>
        <dbReference type="Proteomes" id="UP000062255"/>
    </source>
</evidence>
<dbReference type="KEGG" id="mgo:AFA91_05720"/>
<dbReference type="OrthoDB" id="9786134at2"/>
<evidence type="ECO:0000313" key="1">
    <source>
        <dbReference type="EMBL" id="AKS31465.1"/>
    </source>
</evidence>
<accession>A0A0K0X203</accession>
<dbReference type="Proteomes" id="UP000062255">
    <property type="component" value="Chromosome"/>
</dbReference>
<protein>
    <submittedName>
        <fullName evidence="1">Oxidoreductase</fullName>
    </submittedName>
</protein>
<gene>
    <name evidence="1" type="ORF">AFA91_05720</name>
</gene>
<dbReference type="InterPro" id="IPR012349">
    <property type="entry name" value="Split_barrel_FMN-bd"/>
</dbReference>
<reference evidence="1 2" key="1">
    <citation type="submission" date="2015-07" db="EMBL/GenBank/DDBJ databases">
        <title>Complete genome sequence of Mycobacterium goodii X7B, a facultative thermophilic biodesulfurizing bacterium.</title>
        <authorList>
            <person name="Yu B."/>
            <person name="Li F."/>
            <person name="Xu P."/>
        </authorList>
    </citation>
    <scope>NUCLEOTIDE SEQUENCE [LARGE SCALE GENOMIC DNA]</scope>
    <source>
        <strain evidence="1 2">X7B</strain>
    </source>
</reference>
<dbReference type="PANTHER" id="PTHR42815">
    <property type="entry name" value="FAD-BINDING, PUTATIVE (AFU_ORTHOLOGUE AFUA_6G07600)-RELATED"/>
    <property type="match status" value="1"/>
</dbReference>
<organism evidence="1 2">
    <name type="scientific">Mycolicibacterium goodii</name>
    <name type="common">Mycobacterium goodii</name>
    <dbReference type="NCBI Taxonomy" id="134601"/>
    <lineage>
        <taxon>Bacteria</taxon>
        <taxon>Bacillati</taxon>
        <taxon>Actinomycetota</taxon>
        <taxon>Actinomycetes</taxon>
        <taxon>Mycobacteriales</taxon>
        <taxon>Mycobacteriaceae</taxon>
        <taxon>Mycolicibacterium</taxon>
    </lineage>
</organism>
<dbReference type="EMBL" id="CP012150">
    <property type="protein sequence ID" value="AKS31465.1"/>
    <property type="molecule type" value="Genomic_DNA"/>
</dbReference>
<dbReference type="PATRIC" id="fig|134601.6.peg.1186"/>
<dbReference type="Gene3D" id="2.30.110.10">
    <property type="entry name" value="Electron Transport, Fmn-binding Protein, Chain A"/>
    <property type="match status" value="1"/>
</dbReference>
<dbReference type="AlphaFoldDB" id="A0A0K0X203"/>
<name>A0A0K0X203_MYCGD</name>
<sequence length="284" mass="30842">MKHPGETDLQGRAGMSGRPWGSAHVGPTIPPIAAEFLSAQRFAVVGARDDAGHVWAGALTGSPGFLSAPDETTVVADALPAPLDPLAGAFDTARSVGMLVIDFTARRRMRINGVATRQGERLVVETDQVYANCPKYIQLREPADAPAPLHPDRTVGGELTVAQREWIESADTFFVATQADPYGTDASHRGGHPGFVTTSSAHRLSWPEYSGNLMYMTLGNLQVDARAGLLFVDWEQGATLQLTGRARTDWERQVVDFDIEQVVQIDAALPLTWRFVEYSKFNPA</sequence>
<dbReference type="STRING" id="134601.AFA91_05720"/>
<proteinExistence type="predicted"/>
<dbReference type="RefSeq" id="WP_049743872.1">
    <property type="nucleotide sequence ID" value="NZ_CP012150.1"/>
</dbReference>
<dbReference type="PANTHER" id="PTHR42815:SF2">
    <property type="entry name" value="FAD-BINDING, PUTATIVE (AFU_ORTHOLOGUE AFUA_6G07600)-RELATED"/>
    <property type="match status" value="1"/>
</dbReference>